<evidence type="ECO:0000313" key="3">
    <source>
        <dbReference type="Ensembl" id="ENSGMOP00000048555.1"/>
    </source>
</evidence>
<dbReference type="InterPro" id="IPR036872">
    <property type="entry name" value="CH_dom_sf"/>
</dbReference>
<dbReference type="InterPro" id="IPR050540">
    <property type="entry name" value="F-actin_Monoox_Mical"/>
</dbReference>
<feature type="region of interest" description="Disordered" evidence="1">
    <location>
        <begin position="449"/>
        <end position="489"/>
    </location>
</feature>
<dbReference type="PANTHER" id="PTHR23167">
    <property type="entry name" value="CALPONIN HOMOLOGY DOMAIN-CONTAINING PROTEIN DDB_G0272472-RELATED"/>
    <property type="match status" value="1"/>
</dbReference>
<dbReference type="SMART" id="SM00033">
    <property type="entry name" value="CH"/>
    <property type="match status" value="1"/>
</dbReference>
<dbReference type="GO" id="GO:0051301">
    <property type="term" value="P:cell division"/>
    <property type="evidence" value="ECO:0007669"/>
    <property type="project" value="UniProtKB-KW"/>
</dbReference>
<dbReference type="PROSITE" id="PS50021">
    <property type="entry name" value="CH"/>
    <property type="match status" value="1"/>
</dbReference>
<name>A0A8C5BP38_GADMO</name>
<dbReference type="GeneTree" id="ENSGT00940000153592"/>
<feature type="compositionally biased region" description="Basic and acidic residues" evidence="1">
    <location>
        <begin position="309"/>
        <end position="321"/>
    </location>
</feature>
<dbReference type="Ensembl" id="ENSGMOT00000047337.1">
    <property type="protein sequence ID" value="ENSGMOP00000048555.1"/>
    <property type="gene ID" value="ENSGMOG00000023343.1"/>
</dbReference>
<evidence type="ECO:0000313" key="4">
    <source>
        <dbReference type="Proteomes" id="UP000694546"/>
    </source>
</evidence>
<feature type="region of interest" description="Disordered" evidence="1">
    <location>
        <begin position="253"/>
        <end position="321"/>
    </location>
</feature>
<accession>A0A8C5BP38</accession>
<reference evidence="3" key="1">
    <citation type="submission" date="2025-08" db="UniProtKB">
        <authorList>
            <consortium name="Ensembl"/>
        </authorList>
    </citation>
    <scope>IDENTIFICATION</scope>
</reference>
<proteinExistence type="predicted"/>
<dbReference type="GO" id="GO:0005819">
    <property type="term" value="C:spindle"/>
    <property type="evidence" value="ECO:0007669"/>
    <property type="project" value="UniProtKB-SubCell"/>
</dbReference>
<feature type="compositionally biased region" description="Pro residues" evidence="1">
    <location>
        <begin position="53"/>
        <end position="62"/>
    </location>
</feature>
<protein>
    <submittedName>
        <fullName evidence="3">Cytospin-A-like</fullName>
    </submittedName>
</protein>
<feature type="compositionally biased region" description="Polar residues" evidence="1">
    <location>
        <begin position="460"/>
        <end position="474"/>
    </location>
</feature>
<dbReference type="GeneID" id="115533898"/>
<feature type="region of interest" description="Disordered" evidence="1">
    <location>
        <begin position="1"/>
        <end position="64"/>
    </location>
</feature>
<evidence type="ECO:0000256" key="1">
    <source>
        <dbReference type="SAM" id="MobiDB-lite"/>
    </source>
</evidence>
<dbReference type="RefSeq" id="XP_030200249.1">
    <property type="nucleotide sequence ID" value="XM_030344389.1"/>
</dbReference>
<dbReference type="RefSeq" id="XP_030200248.1">
    <property type="nucleotide sequence ID" value="XM_030344388.1"/>
</dbReference>
<keyword evidence="4" id="KW-1185">Reference proteome</keyword>
<evidence type="ECO:0000259" key="2">
    <source>
        <dbReference type="PROSITE" id="PS50021"/>
    </source>
</evidence>
<feature type="compositionally biased region" description="Basic and acidic residues" evidence="1">
    <location>
        <begin position="1"/>
        <end position="10"/>
    </location>
</feature>
<dbReference type="Gene3D" id="1.10.418.10">
    <property type="entry name" value="Calponin-like domain"/>
    <property type="match status" value="1"/>
</dbReference>
<dbReference type="OMA" id="LEWHQFQ"/>
<dbReference type="Proteomes" id="UP000694546">
    <property type="component" value="Chromosome 21"/>
</dbReference>
<dbReference type="InterPro" id="IPR001715">
    <property type="entry name" value="CH_dom"/>
</dbReference>
<reference evidence="3" key="2">
    <citation type="submission" date="2025-09" db="UniProtKB">
        <authorList>
            <consortium name="Ensembl"/>
        </authorList>
    </citation>
    <scope>IDENTIFICATION</scope>
</reference>
<feature type="domain" description="Calponin-homology (CH)" evidence="2">
    <location>
        <begin position="501"/>
        <end position="606"/>
    </location>
</feature>
<feature type="compositionally biased region" description="Low complexity" evidence="1">
    <location>
        <begin position="27"/>
        <end position="42"/>
    </location>
</feature>
<sequence length="607" mass="66770">MGNHAGKDSIGHTGSPLDFFHTPPTSPSEEAQLAALASSSSSVFTNKMQTPCSPCPPTPTPSNCPRQQVLQGEWALISMESQPSPQMSLSHEKKEEEEAGAKHCGNVGSLSPAPMPLPWGSPTEQVWQERDSGLETSLVMQSLMEYYRASLGLSPGPDDSVGAVELLRRLVSERGELVEEVNFLKETLRTERAEWLQFQRDLQVAVSVADRLRAEAEQALDAVREHHGAAEARLAQALKRQQEQDRELRDLEAQHRDARHQLSTLNAERRRRRGHTGSDARISARGLAKDGAEPEVNVVGDSSAEEQGNDGKEEGRRQNCAVGKKDLGEKLLEGVHTDVEAQDVEGHCEAQPKGVEDGGTHGCVGSLGGEGDLESEKTQLAGKGVAEAYILSLAAMKKKEAEAGIGTPDHRRVLMLSERSWSLSRLPLPENTNKSCPCQNNSSTLPLCKKEEPAKEKKTTSLLQRQDSWSNFSTKKPDEDPNPDSNRPQDAFSVLLRRHGGSRRNALLRWCQTRTKGYKNIEITNFSSSWEDGLAFCAVYHTYMPSHVPYGSLTPEDKKGNLDLAFQTGNSIGITATLTVEEMLKADGPNWQRVLGYIEGIFRHFEM</sequence>
<feature type="compositionally biased region" description="Basic and acidic residues" evidence="1">
    <location>
        <begin position="449"/>
        <end position="459"/>
    </location>
</feature>
<dbReference type="PANTHER" id="PTHR23167:SF69">
    <property type="entry name" value="FI18193P1"/>
    <property type="match status" value="1"/>
</dbReference>
<gene>
    <name evidence="3" type="primary">LOC115533898</name>
</gene>
<organism evidence="3 4">
    <name type="scientific">Gadus morhua</name>
    <name type="common">Atlantic cod</name>
    <dbReference type="NCBI Taxonomy" id="8049"/>
    <lineage>
        <taxon>Eukaryota</taxon>
        <taxon>Metazoa</taxon>
        <taxon>Chordata</taxon>
        <taxon>Craniata</taxon>
        <taxon>Vertebrata</taxon>
        <taxon>Euteleostomi</taxon>
        <taxon>Actinopterygii</taxon>
        <taxon>Neopterygii</taxon>
        <taxon>Teleostei</taxon>
        <taxon>Neoteleostei</taxon>
        <taxon>Acanthomorphata</taxon>
        <taxon>Zeiogadaria</taxon>
        <taxon>Gadariae</taxon>
        <taxon>Gadiformes</taxon>
        <taxon>Gadoidei</taxon>
        <taxon>Gadidae</taxon>
        <taxon>Gadus</taxon>
    </lineage>
</organism>
<dbReference type="GO" id="GO:0005921">
    <property type="term" value="C:gap junction"/>
    <property type="evidence" value="ECO:0007669"/>
    <property type="project" value="UniProtKB-SubCell"/>
</dbReference>
<dbReference type="RefSeq" id="XP_030200250.1">
    <property type="nucleotide sequence ID" value="XM_030344390.1"/>
</dbReference>
<dbReference type="AlphaFoldDB" id="A0A8C5BP38"/>
<dbReference type="SUPFAM" id="SSF47576">
    <property type="entry name" value="Calponin-homology domain, CH-domain"/>
    <property type="match status" value="1"/>
</dbReference>
<dbReference type="Pfam" id="PF00307">
    <property type="entry name" value="CH"/>
    <property type="match status" value="1"/>
</dbReference>